<gene>
    <name evidence="3" type="ORF">BMG03_00950</name>
</gene>
<dbReference type="Gene3D" id="2.10.109.10">
    <property type="entry name" value="Umud Fragment, subunit A"/>
    <property type="match status" value="1"/>
</dbReference>
<dbReference type="Gene3D" id="1.10.260.40">
    <property type="entry name" value="lambda repressor-like DNA-binding domains"/>
    <property type="match status" value="1"/>
</dbReference>
<feature type="region of interest" description="Disordered" evidence="1">
    <location>
        <begin position="226"/>
        <end position="262"/>
    </location>
</feature>
<dbReference type="PROSITE" id="PS50943">
    <property type="entry name" value="HTH_CROC1"/>
    <property type="match status" value="1"/>
</dbReference>
<keyword evidence="4" id="KW-1185">Reference proteome</keyword>
<dbReference type="SMART" id="SM00530">
    <property type="entry name" value="HTH_XRE"/>
    <property type="match status" value="1"/>
</dbReference>
<organism evidence="3 4">
    <name type="scientific">Thioclava nitratireducens</name>
    <dbReference type="NCBI Taxonomy" id="1915078"/>
    <lineage>
        <taxon>Bacteria</taxon>
        <taxon>Pseudomonadati</taxon>
        <taxon>Pseudomonadota</taxon>
        <taxon>Alphaproteobacteria</taxon>
        <taxon>Rhodobacterales</taxon>
        <taxon>Paracoccaceae</taxon>
        <taxon>Thioclava</taxon>
    </lineage>
</organism>
<evidence type="ECO:0000313" key="3">
    <source>
        <dbReference type="EMBL" id="AQS46523.1"/>
    </source>
</evidence>
<reference evidence="3 4" key="1">
    <citation type="submission" date="2017-01" db="EMBL/GenBank/DDBJ databases">
        <title>The complete genome sequence of a sulfur-oxidizing marine bacterium Thioclava sp. 25B10_4T.</title>
        <authorList>
            <person name="Liu Y."/>
            <person name="Lai Q."/>
            <person name="Shao Z."/>
        </authorList>
    </citation>
    <scope>NUCLEOTIDE SEQUENCE [LARGE SCALE GENOMIC DNA]</scope>
    <source>
        <strain evidence="3 4">25B10_4</strain>
    </source>
</reference>
<dbReference type="SUPFAM" id="SSF47413">
    <property type="entry name" value="lambda repressor-like DNA-binding domains"/>
    <property type="match status" value="1"/>
</dbReference>
<dbReference type="SUPFAM" id="SSF51306">
    <property type="entry name" value="LexA/Signal peptidase"/>
    <property type="match status" value="1"/>
</dbReference>
<feature type="compositionally biased region" description="Basic and acidic residues" evidence="1">
    <location>
        <begin position="226"/>
        <end position="243"/>
    </location>
</feature>
<evidence type="ECO:0000256" key="1">
    <source>
        <dbReference type="SAM" id="MobiDB-lite"/>
    </source>
</evidence>
<dbReference type="Proteomes" id="UP000185622">
    <property type="component" value="Chromosome"/>
</dbReference>
<protein>
    <recommendedName>
        <fullName evidence="2">HTH cro/C1-type domain-containing protein</fullName>
    </recommendedName>
</protein>
<dbReference type="InterPro" id="IPR010982">
    <property type="entry name" value="Lambda_DNA-bd_dom_sf"/>
</dbReference>
<feature type="domain" description="HTH cro/C1-type" evidence="2">
    <location>
        <begin position="31"/>
        <end position="77"/>
    </location>
</feature>
<dbReference type="Pfam" id="PF13560">
    <property type="entry name" value="HTH_31"/>
    <property type="match status" value="1"/>
</dbReference>
<dbReference type="EMBL" id="CP019437">
    <property type="protein sequence ID" value="AQS46523.1"/>
    <property type="molecule type" value="Genomic_DNA"/>
</dbReference>
<name>A0ABM6ICU2_9RHOB</name>
<dbReference type="InterPro" id="IPR036286">
    <property type="entry name" value="LexA/Signal_pep-like_sf"/>
</dbReference>
<sequence length="278" mass="31467">MRFRHINLRSCVTRYVTMDDKWFKLQQKRVGVTAEDIARELGRDRSVVSKIYTGQRSMTLEFARKFAEVLQVPLSEVLERSGVATGDDAKNIAPSFAEGDVALWAPREGDRRKVPMVAQALGERKGMDIWVVETGAMSLQGYLPGDYMLVDNEQSERVKGGDVVVAQIYDNTKNRAVTVLRRLEPPVLVAASMDPADRRTHVVDGVNVVIRGKVIASWRISEDVRQPSNHERRELDRRLRENESADVENASEKSEIVRPKRRARDYEVWISGASEEGS</sequence>
<evidence type="ECO:0000313" key="4">
    <source>
        <dbReference type="Proteomes" id="UP000185622"/>
    </source>
</evidence>
<dbReference type="InterPro" id="IPR001387">
    <property type="entry name" value="Cro/C1-type_HTH"/>
</dbReference>
<evidence type="ECO:0000259" key="2">
    <source>
        <dbReference type="PROSITE" id="PS50943"/>
    </source>
</evidence>
<proteinExistence type="predicted"/>
<accession>A0ABM6ICU2</accession>